<keyword evidence="4" id="KW-1185">Reference proteome</keyword>
<sequence length="490" mass="54007">MLPFGLKLAWCALSLSGLIGSWAVLLPLAWALQSYWAPIGYAVGVTVLEIIFCLGLVWRMDPVNMPRAFCLVQVLSNGLATFFLIGILAAITIATTLYIAKPKQWGPNNESTILPWRYYYLLPMMLFPLLASAVHITVVVYFDTFEPFDGLSCISHPLWTSFVGFAGTPFLITIPCLWLTLLSAIRVFRTHSHIRRARRSIRFDNLTALPQRKAKLTVKTPLTSTPGGTPRAITSPSPSPSFMLRLATNHEPHREPISPVLRDDKIRNYHLPFIPPSPDYITAHSGHARQDSGDSFDTVSSVSFAEMTGKTAPRNKAVELDDVTAPLRPNPVNDNSNALVITPKGTLRSTRSFVVTPVSIHSIHASDRMAVTQHGFSLQGEDPSDTSEYFSYPSRMSWVSEITPSTRTTERQSPSELPVLVRNLLIFQLAIIGIHLLSCITPIVDIASAASASHPARVGTQHVALLLAGWAPVFVFGPLSAVRSHLKFWP</sequence>
<comment type="caution">
    <text evidence="3">The sequence shown here is derived from an EMBL/GenBank/DDBJ whole genome shotgun (WGS) entry which is preliminary data.</text>
</comment>
<protein>
    <submittedName>
        <fullName evidence="3">Fungal-trans domain-containing protein</fullName>
    </submittedName>
</protein>
<organism evidence="3 4">
    <name type="scientific">Favolaschia claudopus</name>
    <dbReference type="NCBI Taxonomy" id="2862362"/>
    <lineage>
        <taxon>Eukaryota</taxon>
        <taxon>Fungi</taxon>
        <taxon>Dikarya</taxon>
        <taxon>Basidiomycota</taxon>
        <taxon>Agaricomycotina</taxon>
        <taxon>Agaricomycetes</taxon>
        <taxon>Agaricomycetidae</taxon>
        <taxon>Agaricales</taxon>
        <taxon>Marasmiineae</taxon>
        <taxon>Mycenaceae</taxon>
        <taxon>Favolaschia</taxon>
    </lineage>
</organism>
<keyword evidence="2" id="KW-1133">Transmembrane helix</keyword>
<evidence type="ECO:0000256" key="1">
    <source>
        <dbReference type="SAM" id="MobiDB-lite"/>
    </source>
</evidence>
<feature type="transmembrane region" description="Helical" evidence="2">
    <location>
        <begin position="12"/>
        <end position="32"/>
    </location>
</feature>
<reference evidence="3 4" key="1">
    <citation type="journal article" date="2024" name="J Genomics">
        <title>Draft genome sequencing and assembly of Favolaschia claudopus CIRM-BRFM 2984 isolated from oak limbs.</title>
        <authorList>
            <person name="Navarro D."/>
            <person name="Drula E."/>
            <person name="Chaduli D."/>
            <person name="Cazenave R."/>
            <person name="Ahrendt S."/>
            <person name="Wang J."/>
            <person name="Lipzen A."/>
            <person name="Daum C."/>
            <person name="Barry K."/>
            <person name="Grigoriev I.V."/>
            <person name="Favel A."/>
            <person name="Rosso M.N."/>
            <person name="Martin F."/>
        </authorList>
    </citation>
    <scope>NUCLEOTIDE SEQUENCE [LARGE SCALE GENOMIC DNA]</scope>
    <source>
        <strain evidence="3 4">CIRM-BRFM 2984</strain>
    </source>
</reference>
<feature type="transmembrane region" description="Helical" evidence="2">
    <location>
        <begin position="463"/>
        <end position="482"/>
    </location>
</feature>
<evidence type="ECO:0000313" key="3">
    <source>
        <dbReference type="EMBL" id="KAK7002427.1"/>
    </source>
</evidence>
<dbReference type="Proteomes" id="UP001362999">
    <property type="component" value="Unassembled WGS sequence"/>
</dbReference>
<feature type="transmembrane region" description="Helical" evidence="2">
    <location>
        <begin position="162"/>
        <end position="188"/>
    </location>
</feature>
<name>A0AAW0A8A9_9AGAR</name>
<keyword evidence="2" id="KW-0812">Transmembrane</keyword>
<evidence type="ECO:0000256" key="2">
    <source>
        <dbReference type="SAM" id="Phobius"/>
    </source>
</evidence>
<feature type="transmembrane region" description="Helical" evidence="2">
    <location>
        <begin position="78"/>
        <end position="100"/>
    </location>
</feature>
<evidence type="ECO:0000313" key="4">
    <source>
        <dbReference type="Proteomes" id="UP001362999"/>
    </source>
</evidence>
<feature type="transmembrane region" description="Helical" evidence="2">
    <location>
        <begin position="39"/>
        <end position="58"/>
    </location>
</feature>
<feature type="region of interest" description="Disordered" evidence="1">
    <location>
        <begin position="220"/>
        <end position="239"/>
    </location>
</feature>
<dbReference type="AlphaFoldDB" id="A0AAW0A8A9"/>
<keyword evidence="2" id="KW-0472">Membrane</keyword>
<dbReference type="EMBL" id="JAWWNJ010000079">
    <property type="protein sequence ID" value="KAK7002427.1"/>
    <property type="molecule type" value="Genomic_DNA"/>
</dbReference>
<feature type="compositionally biased region" description="Polar residues" evidence="1">
    <location>
        <begin position="220"/>
        <end position="236"/>
    </location>
</feature>
<feature type="transmembrane region" description="Helical" evidence="2">
    <location>
        <begin position="420"/>
        <end position="443"/>
    </location>
</feature>
<feature type="transmembrane region" description="Helical" evidence="2">
    <location>
        <begin position="120"/>
        <end position="142"/>
    </location>
</feature>
<accession>A0AAW0A8A9</accession>
<gene>
    <name evidence="3" type="ORF">R3P38DRAFT_3326586</name>
</gene>
<proteinExistence type="predicted"/>